<gene>
    <name evidence="7" type="ORF">CHIRRI_LOCUS3669</name>
</gene>
<reference evidence="7" key="1">
    <citation type="submission" date="2022-01" db="EMBL/GenBank/DDBJ databases">
        <authorList>
            <person name="King R."/>
        </authorList>
    </citation>
    <scope>NUCLEOTIDE SEQUENCE</scope>
</reference>
<evidence type="ECO:0000259" key="6">
    <source>
        <dbReference type="SMART" id="SM00198"/>
    </source>
</evidence>
<dbReference type="Pfam" id="PF00188">
    <property type="entry name" value="CAP"/>
    <property type="match status" value="1"/>
</dbReference>
<protein>
    <recommendedName>
        <fullName evidence="6">SCP domain-containing protein</fullName>
    </recommendedName>
</protein>
<evidence type="ECO:0000256" key="4">
    <source>
        <dbReference type="ARBA" id="ARBA00022729"/>
    </source>
</evidence>
<organism evidence="7 8">
    <name type="scientific">Chironomus riparius</name>
    <dbReference type="NCBI Taxonomy" id="315576"/>
    <lineage>
        <taxon>Eukaryota</taxon>
        <taxon>Metazoa</taxon>
        <taxon>Ecdysozoa</taxon>
        <taxon>Arthropoda</taxon>
        <taxon>Hexapoda</taxon>
        <taxon>Insecta</taxon>
        <taxon>Pterygota</taxon>
        <taxon>Neoptera</taxon>
        <taxon>Endopterygota</taxon>
        <taxon>Diptera</taxon>
        <taxon>Nematocera</taxon>
        <taxon>Chironomoidea</taxon>
        <taxon>Chironomidae</taxon>
        <taxon>Chironominae</taxon>
        <taxon>Chironomus</taxon>
    </lineage>
</organism>
<dbReference type="SMART" id="SM00198">
    <property type="entry name" value="SCP"/>
    <property type="match status" value="1"/>
</dbReference>
<evidence type="ECO:0000313" key="7">
    <source>
        <dbReference type="EMBL" id="CAG9800730.1"/>
    </source>
</evidence>
<feature type="chain" id="PRO_5040333709" description="SCP domain-containing protein" evidence="5">
    <location>
        <begin position="22"/>
        <end position="254"/>
    </location>
</feature>
<evidence type="ECO:0000256" key="5">
    <source>
        <dbReference type="SAM" id="SignalP"/>
    </source>
</evidence>
<dbReference type="InterPro" id="IPR001283">
    <property type="entry name" value="CRISP-related"/>
</dbReference>
<dbReference type="InterPro" id="IPR034763">
    <property type="entry name" value="P14a_insect"/>
</dbReference>
<sequence length="254" mass="28460">MKCLFLFKVLIYLSVVSIVLGDDYCNKKLCSGQLHVACKNPGKFSFFCPRDRTSVALSADDKETILDSHNSFRNIIASGSIGSFCSAGRMATMQWSTELENLAKLNVLQCKMNTDACRNTLEFSKVGQNLALQQQTGTFMATTTALIKSIQSWFYEYRQTNQTTVDKCCGKNLLDYEHFLQMVNDRATHIGCAISRYSDSSKNVLIACNYASGNAYRHKIYKCGKTASECFSGTNPRYKALCNVNELIDANQMY</sequence>
<name>A0A9N9RNU1_9DIPT</name>
<dbReference type="SUPFAM" id="SSF55797">
    <property type="entry name" value="PR-1-like"/>
    <property type="match status" value="1"/>
</dbReference>
<evidence type="ECO:0000313" key="8">
    <source>
        <dbReference type="Proteomes" id="UP001153620"/>
    </source>
</evidence>
<dbReference type="Gene3D" id="3.40.33.10">
    <property type="entry name" value="CAP"/>
    <property type="match status" value="1"/>
</dbReference>
<keyword evidence="4 5" id="KW-0732">Signal</keyword>
<dbReference type="CDD" id="cd05380">
    <property type="entry name" value="CAP_euk"/>
    <property type="match status" value="1"/>
</dbReference>
<dbReference type="InterPro" id="IPR014044">
    <property type="entry name" value="CAP_dom"/>
</dbReference>
<evidence type="ECO:0000256" key="1">
    <source>
        <dbReference type="ARBA" id="ARBA00004613"/>
    </source>
</evidence>
<dbReference type="AlphaFoldDB" id="A0A9N9RNU1"/>
<feature type="signal peptide" evidence="5">
    <location>
        <begin position="1"/>
        <end position="21"/>
    </location>
</feature>
<dbReference type="PANTHER" id="PTHR10334">
    <property type="entry name" value="CYSTEINE-RICH SECRETORY PROTEIN-RELATED"/>
    <property type="match status" value="1"/>
</dbReference>
<comment type="subcellular location">
    <subcellularLocation>
        <location evidence="1">Secreted</location>
    </subcellularLocation>
</comment>
<evidence type="ECO:0000256" key="3">
    <source>
        <dbReference type="ARBA" id="ARBA00022525"/>
    </source>
</evidence>
<dbReference type="Proteomes" id="UP001153620">
    <property type="component" value="Chromosome 1"/>
</dbReference>
<keyword evidence="8" id="KW-1185">Reference proteome</keyword>
<comment type="similarity">
    <text evidence="2">Belongs to the CRISP family.</text>
</comment>
<dbReference type="PIRSF" id="PIRSF038921">
    <property type="entry name" value="P14a"/>
    <property type="match status" value="1"/>
</dbReference>
<evidence type="ECO:0000256" key="2">
    <source>
        <dbReference type="ARBA" id="ARBA00009923"/>
    </source>
</evidence>
<feature type="domain" description="SCP" evidence="6">
    <location>
        <begin position="60"/>
        <end position="217"/>
    </location>
</feature>
<accession>A0A9N9RNU1</accession>
<dbReference type="EMBL" id="OU895877">
    <property type="protein sequence ID" value="CAG9800730.1"/>
    <property type="molecule type" value="Genomic_DNA"/>
</dbReference>
<proteinExistence type="inferred from homology"/>
<dbReference type="OrthoDB" id="414826at2759"/>
<keyword evidence="3" id="KW-0964">Secreted</keyword>
<dbReference type="InterPro" id="IPR035940">
    <property type="entry name" value="CAP_sf"/>
</dbReference>
<dbReference type="GO" id="GO:0005576">
    <property type="term" value="C:extracellular region"/>
    <property type="evidence" value="ECO:0007669"/>
    <property type="project" value="UniProtKB-SubCell"/>
</dbReference>
<reference evidence="7" key="2">
    <citation type="submission" date="2022-10" db="EMBL/GenBank/DDBJ databases">
        <authorList>
            <consortium name="ENA_rothamsted_submissions"/>
            <consortium name="culmorum"/>
            <person name="King R."/>
        </authorList>
    </citation>
    <scope>NUCLEOTIDE SEQUENCE</scope>
</reference>